<gene>
    <name evidence="2" type="ORF">AVEN_271402_1</name>
</gene>
<feature type="compositionally biased region" description="Polar residues" evidence="1">
    <location>
        <begin position="41"/>
        <end position="51"/>
    </location>
</feature>
<proteinExistence type="predicted"/>
<name>A0A4Y2IYI0_ARAVE</name>
<feature type="compositionally biased region" description="Polar residues" evidence="1">
    <location>
        <begin position="89"/>
        <end position="98"/>
    </location>
</feature>
<feature type="compositionally biased region" description="Basic residues" evidence="1">
    <location>
        <begin position="52"/>
        <end position="63"/>
    </location>
</feature>
<protein>
    <submittedName>
        <fullName evidence="2">Uncharacterized protein</fullName>
    </submittedName>
</protein>
<sequence>MTIPPLPFGSVQDNGNSSPANNTRSPSTPPPTPNGGKIRQPNKTQKANTKLTRNHSSRRHRNQSQKLDLPPIQLPPNKPNFSRRRWSLLTRQHQQSPNLYRRIQNRGRSGSSLLRILKQPRNLSPDHKTQHLQHGLPSKNNSLKRSNTTRHSQPRARISDLQHRQQS</sequence>
<feature type="compositionally biased region" description="Basic and acidic residues" evidence="1">
    <location>
        <begin position="157"/>
        <end position="167"/>
    </location>
</feature>
<dbReference type="EMBL" id="BGPR01187625">
    <property type="protein sequence ID" value="GBM81946.1"/>
    <property type="molecule type" value="Genomic_DNA"/>
</dbReference>
<evidence type="ECO:0000313" key="3">
    <source>
        <dbReference type="Proteomes" id="UP000499080"/>
    </source>
</evidence>
<evidence type="ECO:0000256" key="1">
    <source>
        <dbReference type="SAM" id="MobiDB-lite"/>
    </source>
</evidence>
<keyword evidence="3" id="KW-1185">Reference proteome</keyword>
<feature type="region of interest" description="Disordered" evidence="1">
    <location>
        <begin position="122"/>
        <end position="167"/>
    </location>
</feature>
<accession>A0A4Y2IYI0</accession>
<comment type="caution">
    <text evidence="2">The sequence shown here is derived from an EMBL/GenBank/DDBJ whole genome shotgun (WGS) entry which is preliminary data.</text>
</comment>
<feature type="region of interest" description="Disordered" evidence="1">
    <location>
        <begin position="1"/>
        <end position="107"/>
    </location>
</feature>
<organism evidence="2 3">
    <name type="scientific">Araneus ventricosus</name>
    <name type="common">Orbweaver spider</name>
    <name type="synonym">Epeira ventricosa</name>
    <dbReference type="NCBI Taxonomy" id="182803"/>
    <lineage>
        <taxon>Eukaryota</taxon>
        <taxon>Metazoa</taxon>
        <taxon>Ecdysozoa</taxon>
        <taxon>Arthropoda</taxon>
        <taxon>Chelicerata</taxon>
        <taxon>Arachnida</taxon>
        <taxon>Araneae</taxon>
        <taxon>Araneomorphae</taxon>
        <taxon>Entelegynae</taxon>
        <taxon>Araneoidea</taxon>
        <taxon>Araneidae</taxon>
        <taxon>Araneus</taxon>
    </lineage>
</organism>
<reference evidence="2 3" key="1">
    <citation type="journal article" date="2019" name="Sci. Rep.">
        <title>Orb-weaving spider Araneus ventricosus genome elucidates the spidroin gene catalogue.</title>
        <authorList>
            <person name="Kono N."/>
            <person name="Nakamura H."/>
            <person name="Ohtoshi R."/>
            <person name="Moran D.A.P."/>
            <person name="Shinohara A."/>
            <person name="Yoshida Y."/>
            <person name="Fujiwara M."/>
            <person name="Mori M."/>
            <person name="Tomita M."/>
            <person name="Arakawa K."/>
        </authorList>
    </citation>
    <scope>NUCLEOTIDE SEQUENCE [LARGE SCALE GENOMIC DNA]</scope>
</reference>
<dbReference type="AlphaFoldDB" id="A0A4Y2IYI0"/>
<dbReference type="Proteomes" id="UP000499080">
    <property type="component" value="Unassembled WGS sequence"/>
</dbReference>
<feature type="compositionally biased region" description="Polar residues" evidence="1">
    <location>
        <begin position="138"/>
        <end position="151"/>
    </location>
</feature>
<evidence type="ECO:0000313" key="2">
    <source>
        <dbReference type="EMBL" id="GBM81946.1"/>
    </source>
</evidence>
<feature type="compositionally biased region" description="Low complexity" evidence="1">
    <location>
        <begin position="16"/>
        <end position="26"/>
    </location>
</feature>